<proteinExistence type="inferred from homology"/>
<dbReference type="GO" id="GO:0016020">
    <property type="term" value="C:membrane"/>
    <property type="evidence" value="ECO:0007669"/>
    <property type="project" value="UniProtKB-SubCell"/>
</dbReference>
<evidence type="ECO:0000256" key="9">
    <source>
        <dbReference type="ARBA" id="ARBA00022968"/>
    </source>
</evidence>
<evidence type="ECO:0000313" key="14">
    <source>
        <dbReference type="Proteomes" id="UP001347796"/>
    </source>
</evidence>
<keyword evidence="5" id="KW-0328">Glycosyltransferase</keyword>
<dbReference type="PANTHER" id="PTHR23033:SF14">
    <property type="entry name" value="GLYCOPROTEIN-N-ACETYLGALACTOSAMINE 3-BETA-GALACTOSYLTRANSFERASE 1-RELATED"/>
    <property type="match status" value="1"/>
</dbReference>
<sequence>MNTMAIRQVRVKKTILLLLASIVVFCILGSIYGSSGQLDTRTEIQAIRSTNEIKILCVVLATLNEQPKLNAVNDTWVRHCDKHLFVMTEEKDSHDVLSVDFPEGRTYLTDKVVYAFKYIHDNLLQDFDWFLKADDDTYMVIENLKYILSHYGEEGPAYLGGHIKMYAPNGYMAGGCGYVLNRQALRMLIKGYQKPGLCRLTGGAEDLETGRCLAKMGVPLISSVDKYGKETFNVSPLWDYVKGHIRPWVHQYLRNNKRVGQISKFTISFHKVDPEFMRLIHFILNNMQVAKHETKRNNYFNLVKVPPIEDLSKEKFFLTYFYESVDSYKDIEAWRKKNNTVLVHQSPRRTV</sequence>
<evidence type="ECO:0000256" key="11">
    <source>
        <dbReference type="ARBA" id="ARBA00023136"/>
    </source>
</evidence>
<comment type="pathway">
    <text evidence="2">Protein modification; protein glycosylation.</text>
</comment>
<dbReference type="Proteomes" id="UP001347796">
    <property type="component" value="Unassembled WGS sequence"/>
</dbReference>
<evidence type="ECO:0000256" key="7">
    <source>
        <dbReference type="ARBA" id="ARBA00022692"/>
    </source>
</evidence>
<evidence type="ECO:0000256" key="3">
    <source>
        <dbReference type="ARBA" id="ARBA00006462"/>
    </source>
</evidence>
<keyword evidence="8" id="KW-0547">Nucleotide-binding</keyword>
<dbReference type="Gene3D" id="3.90.550.50">
    <property type="match status" value="1"/>
</dbReference>
<keyword evidence="6" id="KW-0808">Transferase</keyword>
<comment type="subcellular location">
    <subcellularLocation>
        <location evidence="1">Membrane</location>
        <topology evidence="1">Single-pass type II membrane protein</topology>
    </subcellularLocation>
</comment>
<evidence type="ECO:0000256" key="4">
    <source>
        <dbReference type="ARBA" id="ARBA00012557"/>
    </source>
</evidence>
<evidence type="ECO:0000256" key="2">
    <source>
        <dbReference type="ARBA" id="ARBA00004922"/>
    </source>
</evidence>
<evidence type="ECO:0000256" key="8">
    <source>
        <dbReference type="ARBA" id="ARBA00022741"/>
    </source>
</evidence>
<reference evidence="13 14" key="1">
    <citation type="submission" date="2024-01" db="EMBL/GenBank/DDBJ databases">
        <title>The genome of the rayed Mediterranean limpet Patella caerulea (Linnaeus, 1758).</title>
        <authorList>
            <person name="Anh-Thu Weber A."/>
            <person name="Halstead-Nussloch G."/>
        </authorList>
    </citation>
    <scope>NUCLEOTIDE SEQUENCE [LARGE SCALE GENOMIC DNA]</scope>
    <source>
        <strain evidence="13">AATW-2023a</strain>
        <tissue evidence="13">Whole specimen</tissue>
    </source>
</reference>
<name>A0AAN8PCM2_PATCE</name>
<dbReference type="InterPro" id="IPR003378">
    <property type="entry name" value="Fringe-like_glycosylTrfase"/>
</dbReference>
<organism evidence="13 14">
    <name type="scientific">Patella caerulea</name>
    <name type="common">Rayed Mediterranean limpet</name>
    <dbReference type="NCBI Taxonomy" id="87958"/>
    <lineage>
        <taxon>Eukaryota</taxon>
        <taxon>Metazoa</taxon>
        <taxon>Spiralia</taxon>
        <taxon>Lophotrochozoa</taxon>
        <taxon>Mollusca</taxon>
        <taxon>Gastropoda</taxon>
        <taxon>Patellogastropoda</taxon>
        <taxon>Patelloidea</taxon>
        <taxon>Patellidae</taxon>
        <taxon>Patella</taxon>
    </lineage>
</organism>
<keyword evidence="14" id="KW-1185">Reference proteome</keyword>
<accession>A0AAN8PCM2</accession>
<keyword evidence="10" id="KW-1133">Transmembrane helix</keyword>
<comment type="caution">
    <text evidence="13">The sequence shown here is derived from an EMBL/GenBank/DDBJ whole genome shotgun (WGS) entry which is preliminary data.</text>
</comment>
<dbReference type="EMBL" id="JAZGQO010000011">
    <property type="protein sequence ID" value="KAK6172453.1"/>
    <property type="molecule type" value="Genomic_DNA"/>
</dbReference>
<evidence type="ECO:0000256" key="1">
    <source>
        <dbReference type="ARBA" id="ARBA00004606"/>
    </source>
</evidence>
<keyword evidence="7" id="KW-0812">Transmembrane</keyword>
<dbReference type="Pfam" id="PF02434">
    <property type="entry name" value="Fringe"/>
    <property type="match status" value="1"/>
</dbReference>
<evidence type="ECO:0000256" key="5">
    <source>
        <dbReference type="ARBA" id="ARBA00022676"/>
    </source>
</evidence>
<evidence type="ECO:0000313" key="13">
    <source>
        <dbReference type="EMBL" id="KAK6172453.1"/>
    </source>
</evidence>
<protein>
    <recommendedName>
        <fullName evidence="4">N-acetylgalactosaminide beta-1,3-galactosyltransferase</fullName>
        <ecNumber evidence="4">2.4.1.122</ecNumber>
    </recommendedName>
</protein>
<keyword evidence="11" id="KW-0472">Membrane</keyword>
<keyword evidence="9" id="KW-0735">Signal-anchor</keyword>
<feature type="domain" description="Fringe-like glycosyltransferase" evidence="12">
    <location>
        <begin position="66"/>
        <end position="223"/>
    </location>
</feature>
<dbReference type="GO" id="GO:0000166">
    <property type="term" value="F:nucleotide binding"/>
    <property type="evidence" value="ECO:0007669"/>
    <property type="project" value="UniProtKB-KW"/>
</dbReference>
<evidence type="ECO:0000256" key="6">
    <source>
        <dbReference type="ARBA" id="ARBA00022679"/>
    </source>
</evidence>
<dbReference type="AlphaFoldDB" id="A0AAN8PCM2"/>
<dbReference type="GO" id="GO:0016263">
    <property type="term" value="F:glycoprotein-N-acetylgalactosamine 3-beta-galactosyltransferase activity"/>
    <property type="evidence" value="ECO:0007669"/>
    <property type="project" value="UniProtKB-EC"/>
</dbReference>
<comment type="similarity">
    <text evidence="3">Belongs to the glycosyltransferase 31 family. Beta3-Gal-T subfamily.</text>
</comment>
<evidence type="ECO:0000256" key="10">
    <source>
        <dbReference type="ARBA" id="ARBA00022989"/>
    </source>
</evidence>
<dbReference type="EC" id="2.4.1.122" evidence="4"/>
<evidence type="ECO:0000259" key="12">
    <source>
        <dbReference type="Pfam" id="PF02434"/>
    </source>
</evidence>
<dbReference type="InterPro" id="IPR026050">
    <property type="entry name" value="C1GALT1/C1GALT1_chp1"/>
</dbReference>
<dbReference type="PANTHER" id="PTHR23033">
    <property type="entry name" value="BETA1,3-GALACTOSYLTRANSFERASE"/>
    <property type="match status" value="1"/>
</dbReference>
<gene>
    <name evidence="13" type="ORF">SNE40_016100</name>
</gene>